<evidence type="ECO:0000313" key="3">
    <source>
        <dbReference type="Proteomes" id="UP001419268"/>
    </source>
</evidence>
<dbReference type="AlphaFoldDB" id="A0AAP0IB14"/>
<dbReference type="PANTHER" id="PTHR48434">
    <property type="entry name" value="(RAPE) HYPOTHETICAL PROTEIN"/>
    <property type="match status" value="1"/>
</dbReference>
<keyword evidence="3" id="KW-1185">Reference proteome</keyword>
<protein>
    <submittedName>
        <fullName evidence="2">Uncharacterized protein</fullName>
    </submittedName>
</protein>
<sequence>MPPSLHFIPNRPNVTIKFYETLLTTTQSVLIEHFTRPNSDEIAYSKLKIQKVLSSAEWTQQLSVQQSPFIYQAMTLVTDRHPVQVNYKYYIDAWRNIIFYKDSSSGHSWYVTLKKSLKVNLPAWFMAEWWTKFGPHIGFFPNEVFKKYEAEKLSLFQFMHKHSIPWILKWQYGTHKITIVHNITYTYLSQEIQCKWWDKFDIESIDISIVPPTPIKSTENRRSFHPTEFSRPQEFPPLTKTYKDVSLASPSRKNPISESSSSINSDLAQTIIQQLQDGFQQNFQQGFQNIQNQIEERFEQFESKYSASSKTHSEDNSYSAHSADSIDL</sequence>
<proteinExistence type="predicted"/>
<feature type="compositionally biased region" description="Polar residues" evidence="1">
    <location>
        <begin position="303"/>
        <end position="322"/>
    </location>
</feature>
<evidence type="ECO:0000256" key="1">
    <source>
        <dbReference type="SAM" id="MobiDB-lite"/>
    </source>
</evidence>
<dbReference type="PANTHER" id="PTHR48434:SF1">
    <property type="entry name" value="(RAPE) HYPOTHETICAL PROTEIN"/>
    <property type="match status" value="1"/>
</dbReference>
<dbReference type="Proteomes" id="UP001419268">
    <property type="component" value="Unassembled WGS sequence"/>
</dbReference>
<comment type="caution">
    <text evidence="2">The sequence shown here is derived from an EMBL/GenBank/DDBJ whole genome shotgun (WGS) entry which is preliminary data.</text>
</comment>
<evidence type="ECO:0000313" key="2">
    <source>
        <dbReference type="EMBL" id="KAK9111912.1"/>
    </source>
</evidence>
<dbReference type="EMBL" id="JBBNAG010000008">
    <property type="protein sequence ID" value="KAK9111912.1"/>
    <property type="molecule type" value="Genomic_DNA"/>
</dbReference>
<organism evidence="2 3">
    <name type="scientific">Stephania cephalantha</name>
    <dbReference type="NCBI Taxonomy" id="152367"/>
    <lineage>
        <taxon>Eukaryota</taxon>
        <taxon>Viridiplantae</taxon>
        <taxon>Streptophyta</taxon>
        <taxon>Embryophyta</taxon>
        <taxon>Tracheophyta</taxon>
        <taxon>Spermatophyta</taxon>
        <taxon>Magnoliopsida</taxon>
        <taxon>Ranunculales</taxon>
        <taxon>Menispermaceae</taxon>
        <taxon>Menispermoideae</taxon>
        <taxon>Cissampelideae</taxon>
        <taxon>Stephania</taxon>
    </lineage>
</organism>
<feature type="region of interest" description="Disordered" evidence="1">
    <location>
        <begin position="218"/>
        <end position="237"/>
    </location>
</feature>
<accession>A0AAP0IB14</accession>
<name>A0AAP0IB14_9MAGN</name>
<reference evidence="2 3" key="1">
    <citation type="submission" date="2024-01" db="EMBL/GenBank/DDBJ databases">
        <title>Genome assemblies of Stephania.</title>
        <authorList>
            <person name="Yang L."/>
        </authorList>
    </citation>
    <scope>NUCLEOTIDE SEQUENCE [LARGE SCALE GENOMIC DNA]</scope>
    <source>
        <strain evidence="2">JXDWG</strain>
        <tissue evidence="2">Leaf</tissue>
    </source>
</reference>
<gene>
    <name evidence="2" type="ORF">Scep_019431</name>
</gene>
<feature type="region of interest" description="Disordered" evidence="1">
    <location>
        <begin position="301"/>
        <end position="328"/>
    </location>
</feature>